<dbReference type="InterPro" id="IPR019734">
    <property type="entry name" value="TPR_rpt"/>
</dbReference>
<evidence type="ECO:0000256" key="6">
    <source>
        <dbReference type="ARBA" id="ARBA00037033"/>
    </source>
</evidence>
<dbReference type="InterPro" id="IPR034649">
    <property type="entry name" value="Hip_N"/>
</dbReference>
<reference evidence="11" key="1">
    <citation type="submission" date="2023-03" db="UniProtKB">
        <authorList>
            <consortium name="Ensembl"/>
        </authorList>
    </citation>
    <scope>IDENTIFICATION</scope>
</reference>
<dbReference type="InterPro" id="IPR041243">
    <property type="entry name" value="STI1/HOP_DP"/>
</dbReference>
<comment type="similarity">
    <text evidence="2">Belongs to the FAM10 family.</text>
</comment>
<dbReference type="GO" id="GO:0005737">
    <property type="term" value="C:cytoplasm"/>
    <property type="evidence" value="ECO:0007669"/>
    <property type="project" value="UniProtKB-SubCell"/>
</dbReference>
<comment type="function">
    <text evidence="6">One HIP oligomer binds the ATPase domains of at least two HSC70 molecules dependent on activation of the HSC70 ATPase by HSP40. Stabilizes the ADP state of HSC70 that has a high affinity for substrate protein. Through its own chaperone activity, it may contribute to the interaction of HSC70 with various target proteins.</text>
</comment>
<dbReference type="SMART" id="SM00727">
    <property type="entry name" value="STI1"/>
    <property type="match status" value="1"/>
</dbReference>
<dbReference type="PROSITE" id="PS50005">
    <property type="entry name" value="TPR"/>
    <property type="match status" value="1"/>
</dbReference>
<keyword evidence="4" id="KW-0677">Repeat</keyword>
<keyword evidence="3" id="KW-0963">Cytoplasm</keyword>
<dbReference type="Gene3D" id="1.10.260.100">
    <property type="match status" value="1"/>
</dbReference>
<evidence type="ECO:0000256" key="8">
    <source>
        <dbReference type="SAM" id="Coils"/>
    </source>
</evidence>
<feature type="repeat" description="TPR" evidence="7">
    <location>
        <begin position="131"/>
        <end position="164"/>
    </location>
</feature>
<dbReference type="InterPro" id="IPR011990">
    <property type="entry name" value="TPR-like_helical_dom_sf"/>
</dbReference>
<dbReference type="PANTHER" id="PTHR45883">
    <property type="entry name" value="HSC70-INTERACTING PROTEIN"/>
    <property type="match status" value="1"/>
</dbReference>
<evidence type="ECO:0000259" key="10">
    <source>
        <dbReference type="SMART" id="SM00727"/>
    </source>
</evidence>
<keyword evidence="9" id="KW-1133">Transmembrane helix</keyword>
<evidence type="ECO:0000256" key="9">
    <source>
        <dbReference type="SAM" id="Phobius"/>
    </source>
</evidence>
<dbReference type="FunFam" id="1.10.260.100:FF:000007">
    <property type="entry name" value="hsc70-interacting protein-like isoform X1"/>
    <property type="match status" value="1"/>
</dbReference>
<gene>
    <name evidence="11" type="primary">ST13</name>
</gene>
<organism evidence="11">
    <name type="scientific">Equus asinus asinus</name>
    <dbReference type="NCBI Taxonomy" id="83772"/>
    <lineage>
        <taxon>Eukaryota</taxon>
        <taxon>Metazoa</taxon>
        <taxon>Chordata</taxon>
        <taxon>Craniata</taxon>
        <taxon>Vertebrata</taxon>
        <taxon>Euteleostomi</taxon>
        <taxon>Mammalia</taxon>
        <taxon>Eutheria</taxon>
        <taxon>Laurasiatheria</taxon>
        <taxon>Perissodactyla</taxon>
        <taxon>Equidae</taxon>
        <taxon>Equus</taxon>
    </lineage>
</organism>
<accession>A0A8C4KWN1</accession>
<dbReference type="Ensembl" id="ENSEAST00005002719.1">
    <property type="protein sequence ID" value="ENSEASP00005002472.1"/>
    <property type="gene ID" value="ENSEASG00005001769.1"/>
</dbReference>
<dbReference type="GO" id="GO:0046983">
    <property type="term" value="F:protein dimerization activity"/>
    <property type="evidence" value="ECO:0007669"/>
    <property type="project" value="InterPro"/>
</dbReference>
<protein>
    <submittedName>
        <fullName evidence="11">ST13 Hsp70 interacting protein</fullName>
    </submittedName>
</protein>
<dbReference type="GO" id="GO:0030544">
    <property type="term" value="F:Hsp70 protein binding"/>
    <property type="evidence" value="ECO:0007669"/>
    <property type="project" value="TreeGrafter"/>
</dbReference>
<dbReference type="CDD" id="cd14438">
    <property type="entry name" value="Hip_N"/>
    <property type="match status" value="1"/>
</dbReference>
<keyword evidence="9" id="KW-0812">Transmembrane</keyword>
<dbReference type="AlphaFoldDB" id="A0A8C4KWN1"/>
<keyword evidence="8" id="KW-0175">Coiled coil</keyword>
<dbReference type="FunFam" id="6.10.250.3420:FF:000001">
    <property type="entry name" value="Hsc70-interacting protein-like protein"/>
    <property type="match status" value="1"/>
</dbReference>
<dbReference type="PANTHER" id="PTHR45883:SF2">
    <property type="entry name" value="HSC70-INTERACTING PROTEIN"/>
    <property type="match status" value="1"/>
</dbReference>
<sequence>MDPRKVSELRAFVKMCKQDPSVLHTEELRFLREWVESMGGKIPPATHKTKSEENIKVIISFSLAEIDNEGVIEPDTDAPQEMGDENVEITEEMMDQANDKKVAAIDALNDGELQKAIDLFTDAIKLNPRLAILYAKRASVFVKLQKPNAAIRDCDRAIEINPDSAQPYKWRGKAHRLLGHWEEAAHDLALACKLDYDEDASAMLKEVQPRAQKIAEHRRKYERKREEREIKERMERVKKAREEHERAQRVKLLVNMVGVYTVLSFILAGGFPGGMPGTFPGGMPGMGGGMPGMAGMPGLNEILSDPEVLAAMQDPEVMAAFQDVAQNPANMSKYQSNPKVMNLISKLSAKFGGQA</sequence>
<dbReference type="Pfam" id="PF18253">
    <property type="entry name" value="HipN"/>
    <property type="match status" value="1"/>
</dbReference>
<evidence type="ECO:0000256" key="4">
    <source>
        <dbReference type="ARBA" id="ARBA00022737"/>
    </source>
</evidence>
<feature type="coiled-coil region" evidence="8">
    <location>
        <begin position="214"/>
        <end position="250"/>
    </location>
</feature>
<comment type="subcellular location">
    <subcellularLocation>
        <location evidence="1">Cytoplasm</location>
    </subcellularLocation>
</comment>
<evidence type="ECO:0000256" key="3">
    <source>
        <dbReference type="ARBA" id="ARBA00022490"/>
    </source>
</evidence>
<evidence type="ECO:0000256" key="1">
    <source>
        <dbReference type="ARBA" id="ARBA00004496"/>
    </source>
</evidence>
<proteinExistence type="inferred from homology"/>
<keyword evidence="9" id="KW-0472">Membrane</keyword>
<name>A0A8C4KWN1_EQUAS</name>
<evidence type="ECO:0000313" key="11">
    <source>
        <dbReference type="Ensembl" id="ENSEASP00005002472.1"/>
    </source>
</evidence>
<dbReference type="InterPro" id="IPR006636">
    <property type="entry name" value="STI1_HS-bd"/>
</dbReference>
<keyword evidence="5 7" id="KW-0802">TPR repeat</keyword>
<dbReference type="Gene3D" id="6.10.250.3420">
    <property type="match status" value="1"/>
</dbReference>
<dbReference type="SUPFAM" id="SSF48452">
    <property type="entry name" value="TPR-like"/>
    <property type="match status" value="1"/>
</dbReference>
<dbReference type="SMART" id="SM00028">
    <property type="entry name" value="TPR"/>
    <property type="match status" value="3"/>
</dbReference>
<evidence type="ECO:0000256" key="2">
    <source>
        <dbReference type="ARBA" id="ARBA00009015"/>
    </source>
</evidence>
<feature type="transmembrane region" description="Helical" evidence="9">
    <location>
        <begin position="252"/>
        <end position="271"/>
    </location>
</feature>
<evidence type="ECO:0000256" key="5">
    <source>
        <dbReference type="ARBA" id="ARBA00022803"/>
    </source>
</evidence>
<dbReference type="Pfam" id="PF17830">
    <property type="entry name" value="STI1-HOP_DP"/>
    <property type="match status" value="1"/>
</dbReference>
<dbReference type="FunFam" id="1.25.40.10:FF:000080">
    <property type="entry name" value="hsc70-interacting protein-like isoform X1"/>
    <property type="match status" value="1"/>
</dbReference>
<feature type="domain" description="STI1" evidence="10">
    <location>
        <begin position="305"/>
        <end position="344"/>
    </location>
</feature>
<dbReference type="Gene3D" id="1.25.40.10">
    <property type="entry name" value="Tetratricopeptide repeat domain"/>
    <property type="match status" value="1"/>
</dbReference>
<evidence type="ECO:0000256" key="7">
    <source>
        <dbReference type="PROSITE-ProRule" id="PRU00339"/>
    </source>
</evidence>